<accession>A0A418DM27</accession>
<protein>
    <submittedName>
        <fullName evidence="1">Uncharacterized protein</fullName>
    </submittedName>
</protein>
<evidence type="ECO:0000313" key="2">
    <source>
        <dbReference type="Proteomes" id="UP000285712"/>
    </source>
</evidence>
<organism evidence="1 2">
    <name type="scientific">Aphanomyces astaci</name>
    <name type="common">Crayfish plague agent</name>
    <dbReference type="NCBI Taxonomy" id="112090"/>
    <lineage>
        <taxon>Eukaryota</taxon>
        <taxon>Sar</taxon>
        <taxon>Stramenopiles</taxon>
        <taxon>Oomycota</taxon>
        <taxon>Saprolegniomycetes</taxon>
        <taxon>Saprolegniales</taxon>
        <taxon>Verrucalvaceae</taxon>
        <taxon>Aphanomyces</taxon>
    </lineage>
</organism>
<dbReference type="EMBL" id="QUTG01002328">
    <property type="protein sequence ID" value="RHY96727.1"/>
    <property type="molecule type" value="Genomic_DNA"/>
</dbReference>
<proteinExistence type="predicted"/>
<dbReference type="Proteomes" id="UP000285712">
    <property type="component" value="Unassembled WGS sequence"/>
</dbReference>
<reference evidence="1 2" key="1">
    <citation type="submission" date="2018-08" db="EMBL/GenBank/DDBJ databases">
        <title>Aphanomyces genome sequencing and annotation.</title>
        <authorList>
            <person name="Minardi D."/>
            <person name="Oidtmann B."/>
            <person name="Van Der Giezen M."/>
            <person name="Studholme D.J."/>
        </authorList>
    </citation>
    <scope>NUCLEOTIDE SEQUENCE [LARGE SCALE GENOMIC DNA]</scope>
    <source>
        <strain evidence="1 2">Sv</strain>
    </source>
</reference>
<comment type="caution">
    <text evidence="1">The sequence shown here is derived from an EMBL/GenBank/DDBJ whole genome shotgun (WGS) entry which is preliminary data.</text>
</comment>
<gene>
    <name evidence="1" type="ORF">DYB35_013094</name>
</gene>
<sequence length="130" mass="14384">MLTGCEPLHLGSSCTLDSTTSVNLRRVQRCDKPQVPRREGGRENVVKNNGRVAGKAETIMLKTAKKGCLNVPHLAYRYGSDDKPVVVTRSVKLNCVKLDSTCVPLVLRGLKVWVDDASTDLRFHGRQRPV</sequence>
<dbReference type="AlphaFoldDB" id="A0A418DM27"/>
<evidence type="ECO:0000313" key="1">
    <source>
        <dbReference type="EMBL" id="RHY96727.1"/>
    </source>
</evidence>
<name>A0A418DM27_APHAT</name>